<keyword evidence="3 9" id="KW-0808">Transferase</keyword>
<keyword evidence="6" id="KW-0067">ATP-binding</keyword>
<dbReference type="GO" id="GO:0004674">
    <property type="term" value="F:protein serine/threonine kinase activity"/>
    <property type="evidence" value="ECO:0007669"/>
    <property type="project" value="UniProtKB-KW"/>
</dbReference>
<keyword evidence="10" id="KW-1185">Reference proteome</keyword>
<keyword evidence="7" id="KW-0812">Transmembrane</keyword>
<feature type="domain" description="Protein kinase" evidence="8">
    <location>
        <begin position="122"/>
        <end position="385"/>
    </location>
</feature>
<reference evidence="9 10" key="1">
    <citation type="submission" date="2019-02" db="EMBL/GenBank/DDBJ databases">
        <title>Deep-cultivation of Planctomycetes and their phenomic and genomic characterization uncovers novel biology.</title>
        <authorList>
            <person name="Wiegand S."/>
            <person name="Jogler M."/>
            <person name="Boedeker C."/>
            <person name="Pinto D."/>
            <person name="Vollmers J."/>
            <person name="Rivas-Marin E."/>
            <person name="Kohn T."/>
            <person name="Peeters S.H."/>
            <person name="Heuer A."/>
            <person name="Rast P."/>
            <person name="Oberbeckmann S."/>
            <person name="Bunk B."/>
            <person name="Jeske O."/>
            <person name="Meyerdierks A."/>
            <person name="Storesund J.E."/>
            <person name="Kallscheuer N."/>
            <person name="Luecker S."/>
            <person name="Lage O.M."/>
            <person name="Pohl T."/>
            <person name="Merkel B.J."/>
            <person name="Hornburger P."/>
            <person name="Mueller R.-W."/>
            <person name="Bruemmer F."/>
            <person name="Labrenz M."/>
            <person name="Spormann A.M."/>
            <person name="Op Den Camp H."/>
            <person name="Overmann J."/>
            <person name="Amann R."/>
            <person name="Jetten M.S.M."/>
            <person name="Mascher T."/>
            <person name="Medema M.H."/>
            <person name="Devos D.P."/>
            <person name="Kaster A.-K."/>
            <person name="Ovreas L."/>
            <person name="Rohde M."/>
            <person name="Galperin M.Y."/>
            <person name="Jogler C."/>
        </authorList>
    </citation>
    <scope>NUCLEOTIDE SEQUENCE [LARGE SCALE GENOMIC DNA]</scope>
    <source>
        <strain evidence="9 10">Pla144</strain>
    </source>
</reference>
<dbReference type="GO" id="GO:0005524">
    <property type="term" value="F:ATP binding"/>
    <property type="evidence" value="ECO:0007669"/>
    <property type="project" value="UniProtKB-KW"/>
</dbReference>
<dbReference type="EMBL" id="SJPS01000001">
    <property type="protein sequence ID" value="TWU29492.1"/>
    <property type="molecule type" value="Genomic_DNA"/>
</dbReference>
<dbReference type="Pfam" id="PF00069">
    <property type="entry name" value="Pkinase"/>
    <property type="match status" value="1"/>
</dbReference>
<keyword evidence="7" id="KW-1133">Transmembrane helix</keyword>
<comment type="caution">
    <text evidence="9">The sequence shown here is derived from an EMBL/GenBank/DDBJ whole genome shotgun (WGS) entry which is preliminary data.</text>
</comment>
<evidence type="ECO:0000259" key="8">
    <source>
        <dbReference type="PROSITE" id="PS50011"/>
    </source>
</evidence>
<gene>
    <name evidence="9" type="primary">prkC_1</name>
    <name evidence="9" type="ORF">Pla144_02700</name>
</gene>
<evidence type="ECO:0000313" key="9">
    <source>
        <dbReference type="EMBL" id="TWU29492.1"/>
    </source>
</evidence>
<protein>
    <recommendedName>
        <fullName evidence="1">non-specific serine/threonine protein kinase</fullName>
        <ecNumber evidence="1">2.7.11.1</ecNumber>
    </recommendedName>
</protein>
<proteinExistence type="predicted"/>
<dbReference type="PROSITE" id="PS50011">
    <property type="entry name" value="PROTEIN_KINASE_DOM"/>
    <property type="match status" value="1"/>
</dbReference>
<evidence type="ECO:0000256" key="6">
    <source>
        <dbReference type="ARBA" id="ARBA00022840"/>
    </source>
</evidence>
<accession>A0A5C6CY01</accession>
<dbReference type="InterPro" id="IPR000719">
    <property type="entry name" value="Prot_kinase_dom"/>
</dbReference>
<dbReference type="Proteomes" id="UP000318437">
    <property type="component" value="Unassembled WGS sequence"/>
</dbReference>
<keyword evidence="4" id="KW-0547">Nucleotide-binding</keyword>
<dbReference type="FunFam" id="1.10.510.10:FF:000021">
    <property type="entry name" value="Serine/threonine protein kinase"/>
    <property type="match status" value="1"/>
</dbReference>
<name>A0A5C6CY01_9BACT</name>
<evidence type="ECO:0000256" key="4">
    <source>
        <dbReference type="ARBA" id="ARBA00022741"/>
    </source>
</evidence>
<dbReference type="SUPFAM" id="SSF56112">
    <property type="entry name" value="Protein kinase-like (PK-like)"/>
    <property type="match status" value="1"/>
</dbReference>
<dbReference type="Gene3D" id="1.10.510.10">
    <property type="entry name" value="Transferase(Phosphotransferase) domain 1"/>
    <property type="match status" value="1"/>
</dbReference>
<dbReference type="InterPro" id="IPR008271">
    <property type="entry name" value="Ser/Thr_kinase_AS"/>
</dbReference>
<evidence type="ECO:0000313" key="10">
    <source>
        <dbReference type="Proteomes" id="UP000318437"/>
    </source>
</evidence>
<feature type="transmembrane region" description="Helical" evidence="7">
    <location>
        <begin position="515"/>
        <end position="537"/>
    </location>
</feature>
<dbReference type="EC" id="2.7.11.1" evidence="1"/>
<feature type="transmembrane region" description="Helical" evidence="7">
    <location>
        <begin position="543"/>
        <end position="572"/>
    </location>
</feature>
<dbReference type="AlphaFoldDB" id="A0A5C6CY01"/>
<evidence type="ECO:0000256" key="3">
    <source>
        <dbReference type="ARBA" id="ARBA00022679"/>
    </source>
</evidence>
<dbReference type="Gene3D" id="3.30.200.20">
    <property type="entry name" value="Phosphorylase Kinase, domain 1"/>
    <property type="match status" value="1"/>
</dbReference>
<dbReference type="OrthoDB" id="6111975at2"/>
<evidence type="ECO:0000256" key="7">
    <source>
        <dbReference type="SAM" id="Phobius"/>
    </source>
</evidence>
<keyword evidence="2" id="KW-0723">Serine/threonine-protein kinase</keyword>
<feature type="transmembrane region" description="Helical" evidence="7">
    <location>
        <begin position="485"/>
        <end position="503"/>
    </location>
</feature>
<keyword evidence="7" id="KW-0472">Membrane</keyword>
<evidence type="ECO:0000256" key="1">
    <source>
        <dbReference type="ARBA" id="ARBA00012513"/>
    </source>
</evidence>
<dbReference type="PANTHER" id="PTHR43289">
    <property type="entry name" value="MITOGEN-ACTIVATED PROTEIN KINASE KINASE KINASE 20-RELATED"/>
    <property type="match status" value="1"/>
</dbReference>
<evidence type="ECO:0000256" key="5">
    <source>
        <dbReference type="ARBA" id="ARBA00022777"/>
    </source>
</evidence>
<dbReference type="SMART" id="SM00220">
    <property type="entry name" value="S_TKc"/>
    <property type="match status" value="1"/>
</dbReference>
<dbReference type="InterPro" id="IPR011009">
    <property type="entry name" value="Kinase-like_dom_sf"/>
</dbReference>
<keyword evidence="5 9" id="KW-0418">Kinase</keyword>
<evidence type="ECO:0000256" key="2">
    <source>
        <dbReference type="ARBA" id="ARBA00022527"/>
    </source>
</evidence>
<dbReference type="CDD" id="cd14014">
    <property type="entry name" value="STKc_PknB_like"/>
    <property type="match status" value="1"/>
</dbReference>
<dbReference type="PANTHER" id="PTHR43289:SF6">
    <property type="entry name" value="SERINE_THREONINE-PROTEIN KINASE NEKL-3"/>
    <property type="match status" value="1"/>
</dbReference>
<sequence length="585" mass="65748">MGQMNRPSAGDDQQRLERAIATYLDDVAQGKPRNPDDLLAAHPESADALRQFLEDHERLMRLARSWRSDAPVNDNELNAASRFNSEKVKSSFHQYPRRECDPAGQTAIFETHCSGLGQFGDYELLHEIARGGMGVVYKARQVSLNRIVAIKMILQNRLQESEDIERFRLESQAIAKLTHPHIVVIHDVGQNGEQHYFSMEFVAGQSLAELIRRGSLTKQKAAEYVEQVARAVHFAHEHGVIHRDIKPSNVLIDENDRARVTDFGLAKHIDRGEQLTVTGQLLGTPAYMAPEQITSRRGVIGPSCDVYGLGVLLYESLTGQPPYRGRDHIDTLLQILECDPPEPRQLNPQIPRDLELICLKSLEKDPKHRYASAAEVADDLSHYLVGDSISLTSPNLMDTFVRTLERSHYDREFHTWSRMLLHLAWISLATHLMVFLNRELELPHPLIGLMGTRLFEIVGMGAVMWGFHKQWYPPRGAPGRQLLSLWLGYMAGSLALVSIAYILTPADTAFNDFLAYPPMAVLASLLLLMLGSSYWGYCYILGAVFLALAFLMTLWLGIAPLLYGVAWAASLLTLSRRLGRLAESQ</sequence>
<dbReference type="RefSeq" id="WP_146447516.1">
    <property type="nucleotide sequence ID" value="NZ_SJPS01000001.1"/>
</dbReference>
<feature type="transmembrane region" description="Helical" evidence="7">
    <location>
        <begin position="446"/>
        <end position="465"/>
    </location>
</feature>
<organism evidence="9 10">
    <name type="scientific">Bythopirellula polymerisocia</name>
    <dbReference type="NCBI Taxonomy" id="2528003"/>
    <lineage>
        <taxon>Bacteria</taxon>
        <taxon>Pseudomonadati</taxon>
        <taxon>Planctomycetota</taxon>
        <taxon>Planctomycetia</taxon>
        <taxon>Pirellulales</taxon>
        <taxon>Lacipirellulaceae</taxon>
        <taxon>Bythopirellula</taxon>
    </lineage>
</organism>
<dbReference type="PROSITE" id="PS00108">
    <property type="entry name" value="PROTEIN_KINASE_ST"/>
    <property type="match status" value="1"/>
</dbReference>